<gene>
    <name evidence="3" type="ORF">Q31b_17460</name>
</gene>
<dbReference type="Gene3D" id="2.60.120.200">
    <property type="match status" value="1"/>
</dbReference>
<dbReference type="RefSeq" id="WP_146599211.1">
    <property type="nucleotide sequence ID" value="NZ_SJPY01000002.1"/>
</dbReference>
<accession>A0A5C6E5V8</accession>
<sequence length="729" mass="80948" precursor="true">MKNQGLFGVCISMLIIGLAQAADDSGRNSHFWITLRPQAGTTSGNDTDLVLANGYRRVDLGSSDLSCERVDNGSNRVYQISWTGNSFLGDGGAETLQFNAVVDFNGAVSTLENVTVDGVDLSAHGLVLQELDSRVADGNLRLNFVVRNPALTVEDPDHAFADLPDGHTYGPTPYQPTTQAKLERAFPKFSWDRVPRTMLIRKPTPFTAEQYKRVANRYDIVVLEKANGGMPGYWEKATSLKKVNPDIKVLYYWNSRIYFGHNGVDDSIEDKRDEYIDPDFVIRGRLPTFQRENPELVAWWAGVCHKMMGLVEGVAADGVTPFQDFENWEHGSPIDGYFIDKKGVPISMLKPLYDGSTDDKFGMNNNGDNRDRIPYLDGTYREGWAGGATAIANAIALAQESGRNQKLTMLRNPVHNATDKRNVEDRVDENLAIYLTYAEKYAYFYWAPTVDASQPDWMWITDYVDQFNRPLGKPFGDAIKDNWIYCRGFEHCDVFFNLKPDSGSTVSRVYWKNDIGSPALDGSGFSKTDDTYTLQGSGHLSGVSDKFFYLSDLHYGDGKLAAKLEALDDSHAGARSGIMFRERNEPMTTELDFAEDYTAAYRDGTVLLPDARTVAVLRDPSGQMHMVYRSTTAGELRSAGTLPPAQGPYATLTRIGDTFTGYASADGETWTKIAQVDLSLAEKVEAGMVVCSGDDNSLAEATFRAFSREESTPDAAFPKRPPVRRALER</sequence>
<reference evidence="3 4" key="1">
    <citation type="submission" date="2019-02" db="EMBL/GenBank/DDBJ databases">
        <title>Deep-cultivation of Planctomycetes and their phenomic and genomic characterization uncovers novel biology.</title>
        <authorList>
            <person name="Wiegand S."/>
            <person name="Jogler M."/>
            <person name="Boedeker C."/>
            <person name="Pinto D."/>
            <person name="Vollmers J."/>
            <person name="Rivas-Marin E."/>
            <person name="Kohn T."/>
            <person name="Peeters S.H."/>
            <person name="Heuer A."/>
            <person name="Rast P."/>
            <person name="Oberbeckmann S."/>
            <person name="Bunk B."/>
            <person name="Jeske O."/>
            <person name="Meyerdierks A."/>
            <person name="Storesund J.E."/>
            <person name="Kallscheuer N."/>
            <person name="Luecker S."/>
            <person name="Lage O.M."/>
            <person name="Pohl T."/>
            <person name="Merkel B.J."/>
            <person name="Hornburger P."/>
            <person name="Mueller R.-W."/>
            <person name="Bruemmer F."/>
            <person name="Labrenz M."/>
            <person name="Spormann A.M."/>
            <person name="Op Den Camp H."/>
            <person name="Overmann J."/>
            <person name="Amann R."/>
            <person name="Jetten M.S.M."/>
            <person name="Mascher T."/>
            <person name="Medema M.H."/>
            <person name="Devos D.P."/>
            <person name="Kaster A.-K."/>
            <person name="Ovreas L."/>
            <person name="Rohde M."/>
            <person name="Galperin M.Y."/>
            <person name="Jogler C."/>
        </authorList>
    </citation>
    <scope>NUCLEOTIDE SEQUENCE [LARGE SCALE GENOMIC DNA]</scope>
    <source>
        <strain evidence="3 4">Q31b</strain>
    </source>
</reference>
<protein>
    <submittedName>
        <fullName evidence="3">Uncharacterized protein</fullName>
    </submittedName>
</protein>
<name>A0A5C6E5V8_9BACT</name>
<dbReference type="OrthoDB" id="9779834at2"/>
<feature type="signal peptide" evidence="2">
    <location>
        <begin position="1"/>
        <end position="21"/>
    </location>
</feature>
<dbReference type="Pfam" id="PF14885">
    <property type="entry name" value="GHL15"/>
    <property type="match status" value="1"/>
</dbReference>
<dbReference type="AlphaFoldDB" id="A0A5C6E5V8"/>
<feature type="chain" id="PRO_5023034421" evidence="2">
    <location>
        <begin position="22"/>
        <end position="729"/>
    </location>
</feature>
<dbReference type="EMBL" id="SJPY01000002">
    <property type="protein sequence ID" value="TWU44210.1"/>
    <property type="molecule type" value="Genomic_DNA"/>
</dbReference>
<dbReference type="InterPro" id="IPR029455">
    <property type="entry name" value="GHL15"/>
</dbReference>
<evidence type="ECO:0000313" key="4">
    <source>
        <dbReference type="Proteomes" id="UP000315471"/>
    </source>
</evidence>
<evidence type="ECO:0000256" key="2">
    <source>
        <dbReference type="SAM" id="SignalP"/>
    </source>
</evidence>
<organism evidence="3 4">
    <name type="scientific">Novipirellula aureliae</name>
    <dbReference type="NCBI Taxonomy" id="2527966"/>
    <lineage>
        <taxon>Bacteria</taxon>
        <taxon>Pseudomonadati</taxon>
        <taxon>Planctomycetota</taxon>
        <taxon>Planctomycetia</taxon>
        <taxon>Pirellulales</taxon>
        <taxon>Pirellulaceae</taxon>
        <taxon>Novipirellula</taxon>
    </lineage>
</organism>
<feature type="region of interest" description="Disordered" evidence="1">
    <location>
        <begin position="709"/>
        <end position="729"/>
    </location>
</feature>
<proteinExistence type="predicted"/>
<comment type="caution">
    <text evidence="3">The sequence shown here is derived from an EMBL/GenBank/DDBJ whole genome shotgun (WGS) entry which is preliminary data.</text>
</comment>
<evidence type="ECO:0000256" key="1">
    <source>
        <dbReference type="SAM" id="MobiDB-lite"/>
    </source>
</evidence>
<dbReference type="Proteomes" id="UP000315471">
    <property type="component" value="Unassembled WGS sequence"/>
</dbReference>
<keyword evidence="4" id="KW-1185">Reference proteome</keyword>
<keyword evidence="2" id="KW-0732">Signal</keyword>
<evidence type="ECO:0000313" key="3">
    <source>
        <dbReference type="EMBL" id="TWU44210.1"/>
    </source>
</evidence>